<comment type="similarity">
    <text evidence="2">Belongs to the major facilitator superfamily. Proton-dependent oligopeptide transporter (POT/PTR) (TC 2.A.17) family.</text>
</comment>
<comment type="caution">
    <text evidence="8">The sequence shown here is derived from an EMBL/GenBank/DDBJ whole genome shotgun (WGS) entry which is preliminary data.</text>
</comment>
<feature type="transmembrane region" description="Helical" evidence="7">
    <location>
        <begin position="41"/>
        <end position="60"/>
    </location>
</feature>
<evidence type="ECO:0000256" key="6">
    <source>
        <dbReference type="ARBA" id="ARBA00023136"/>
    </source>
</evidence>
<keyword evidence="4" id="KW-0571">Peptide transport</keyword>
<feature type="transmembrane region" description="Helical" evidence="7">
    <location>
        <begin position="356"/>
        <end position="377"/>
    </location>
</feature>
<proteinExistence type="inferred from homology"/>
<keyword evidence="6 7" id="KW-0472">Membrane</keyword>
<feature type="transmembrane region" description="Helical" evidence="7">
    <location>
        <begin position="254"/>
        <end position="274"/>
    </location>
</feature>
<protein>
    <submittedName>
        <fullName evidence="8">Solute carrier family 15 member 4</fullName>
    </submittedName>
</protein>
<dbReference type="InterPro" id="IPR036259">
    <property type="entry name" value="MFS_trans_sf"/>
</dbReference>
<dbReference type="EMBL" id="BLXT01005114">
    <property type="protein sequence ID" value="GFO19821.1"/>
    <property type="molecule type" value="Genomic_DNA"/>
</dbReference>
<keyword evidence="9" id="KW-1185">Reference proteome</keyword>
<comment type="subcellular location">
    <subcellularLocation>
        <location evidence="1">Membrane</location>
        <topology evidence="1">Multi-pass membrane protein</topology>
    </subcellularLocation>
</comment>
<dbReference type="PANTHER" id="PTHR11654">
    <property type="entry name" value="OLIGOPEPTIDE TRANSPORTER-RELATED"/>
    <property type="match status" value="1"/>
</dbReference>
<dbReference type="Gene3D" id="1.20.1250.20">
    <property type="entry name" value="MFS general substrate transporter like domains"/>
    <property type="match status" value="1"/>
</dbReference>
<keyword evidence="5 7" id="KW-1133">Transmembrane helix</keyword>
<evidence type="ECO:0000313" key="9">
    <source>
        <dbReference type="Proteomes" id="UP000735302"/>
    </source>
</evidence>
<accession>A0AAV4BHA0</accession>
<keyword evidence="3 7" id="KW-0812">Transmembrane</keyword>
<reference evidence="8 9" key="1">
    <citation type="journal article" date="2021" name="Elife">
        <title>Chloroplast acquisition without the gene transfer in kleptoplastic sea slugs, Plakobranchus ocellatus.</title>
        <authorList>
            <person name="Maeda T."/>
            <person name="Takahashi S."/>
            <person name="Yoshida T."/>
            <person name="Shimamura S."/>
            <person name="Takaki Y."/>
            <person name="Nagai Y."/>
            <person name="Toyoda A."/>
            <person name="Suzuki Y."/>
            <person name="Arimoto A."/>
            <person name="Ishii H."/>
            <person name="Satoh N."/>
            <person name="Nishiyama T."/>
            <person name="Hasebe M."/>
            <person name="Maruyama T."/>
            <person name="Minagawa J."/>
            <person name="Obokata J."/>
            <person name="Shigenobu S."/>
        </authorList>
    </citation>
    <scope>NUCLEOTIDE SEQUENCE [LARGE SCALE GENOMIC DNA]</scope>
</reference>
<evidence type="ECO:0000256" key="1">
    <source>
        <dbReference type="ARBA" id="ARBA00004141"/>
    </source>
</evidence>
<feature type="transmembrane region" description="Helical" evidence="7">
    <location>
        <begin position="445"/>
        <end position="468"/>
    </location>
</feature>
<dbReference type="GO" id="GO:0016020">
    <property type="term" value="C:membrane"/>
    <property type="evidence" value="ECO:0007669"/>
    <property type="project" value="UniProtKB-SubCell"/>
</dbReference>
<name>A0AAV4BHA0_9GAST</name>
<dbReference type="Pfam" id="PF00854">
    <property type="entry name" value="PTR2"/>
    <property type="match status" value="2"/>
</dbReference>
<dbReference type="Proteomes" id="UP000735302">
    <property type="component" value="Unassembled WGS sequence"/>
</dbReference>
<sequence>MFQLPRPLNQEPKKGKLTKINLFPLQLPRASQNTQFSFFNWYYWCINCGSFIGLGLMSFLEQQYSFRLAFMVCATTLLVSVLVFCIGRLFYTCRAPDGSVLTNIFKILREAFRRWRQRRQMEGQTAPPLTVATEDSASNSTLIKTNRVRRDGRPIHFLDYAKHQHGGIFHSSLVDDVKKLGMIITVFAVLIPYWIVYFQMQTTFLFQGLHMRLDFYGKSGLPPVIPLANLSTASPPHANSHHFPNQTHLERPQIVAAWFSLFDAVFVIIMLPLFDRVIYPRLKQAGRPFTFTMRIVVGMVFAMTAILVAGVVEHYRLKAFWPYPDMPCTNASIPQYIAGTKYDAANMSVFWQIPQYALIGVSEVFTSVACLQFAVSVSPKSMKALITGIFYCFCGIGSFLGTAVLASLAASKTWIYSHNYGNINCRIPCHQVDPPVWEHSCHLDYYFYSLAGLEAVAIVLFIIVAGLYKLSSAHLVINANSQVTADDEDSQRRRRHIQVVSARGSMERQAPS</sequence>
<evidence type="ECO:0000256" key="7">
    <source>
        <dbReference type="SAM" id="Phobius"/>
    </source>
</evidence>
<keyword evidence="4" id="KW-0813">Transport</keyword>
<dbReference type="AlphaFoldDB" id="A0AAV4BHA0"/>
<keyword evidence="4" id="KW-0653">Protein transport</keyword>
<evidence type="ECO:0000256" key="5">
    <source>
        <dbReference type="ARBA" id="ARBA00022989"/>
    </source>
</evidence>
<evidence type="ECO:0000256" key="3">
    <source>
        <dbReference type="ARBA" id="ARBA00022692"/>
    </source>
</evidence>
<dbReference type="GO" id="GO:0015833">
    <property type="term" value="P:peptide transport"/>
    <property type="evidence" value="ECO:0007669"/>
    <property type="project" value="UniProtKB-KW"/>
</dbReference>
<evidence type="ECO:0000313" key="8">
    <source>
        <dbReference type="EMBL" id="GFO19821.1"/>
    </source>
</evidence>
<feature type="transmembrane region" description="Helical" evidence="7">
    <location>
        <begin position="66"/>
        <end position="91"/>
    </location>
</feature>
<evidence type="ECO:0000256" key="2">
    <source>
        <dbReference type="ARBA" id="ARBA00005982"/>
    </source>
</evidence>
<gene>
    <name evidence="8" type="ORF">PoB_004632600</name>
</gene>
<dbReference type="SUPFAM" id="SSF103473">
    <property type="entry name" value="MFS general substrate transporter"/>
    <property type="match status" value="1"/>
</dbReference>
<dbReference type="InterPro" id="IPR000109">
    <property type="entry name" value="POT_fam"/>
</dbReference>
<evidence type="ECO:0000256" key="4">
    <source>
        <dbReference type="ARBA" id="ARBA00022856"/>
    </source>
</evidence>
<feature type="transmembrane region" description="Helical" evidence="7">
    <location>
        <begin position="389"/>
        <end position="410"/>
    </location>
</feature>
<organism evidence="8 9">
    <name type="scientific">Plakobranchus ocellatus</name>
    <dbReference type="NCBI Taxonomy" id="259542"/>
    <lineage>
        <taxon>Eukaryota</taxon>
        <taxon>Metazoa</taxon>
        <taxon>Spiralia</taxon>
        <taxon>Lophotrochozoa</taxon>
        <taxon>Mollusca</taxon>
        <taxon>Gastropoda</taxon>
        <taxon>Heterobranchia</taxon>
        <taxon>Euthyneura</taxon>
        <taxon>Panpulmonata</taxon>
        <taxon>Sacoglossa</taxon>
        <taxon>Placobranchoidea</taxon>
        <taxon>Plakobranchidae</taxon>
        <taxon>Plakobranchus</taxon>
    </lineage>
</organism>
<dbReference type="GO" id="GO:0022857">
    <property type="term" value="F:transmembrane transporter activity"/>
    <property type="evidence" value="ECO:0007669"/>
    <property type="project" value="InterPro"/>
</dbReference>
<feature type="transmembrane region" description="Helical" evidence="7">
    <location>
        <begin position="180"/>
        <end position="200"/>
    </location>
</feature>
<feature type="transmembrane region" description="Helical" evidence="7">
    <location>
        <begin position="295"/>
        <end position="312"/>
    </location>
</feature>